<accession>A0A3S3A4A9</accession>
<evidence type="ECO:0000313" key="2">
    <source>
        <dbReference type="Proteomes" id="UP000284333"/>
    </source>
</evidence>
<dbReference type="OrthoDB" id="1822491at2"/>
<reference evidence="1 2" key="1">
    <citation type="submission" date="2018-11" db="EMBL/GenBank/DDBJ databases">
        <title>Rhodococcus spongicola sp. nov. and Rhodococcus xishaensis sp. nov. from marine sponges.</title>
        <authorList>
            <person name="Li L."/>
            <person name="Lin H.W."/>
        </authorList>
    </citation>
    <scope>NUCLEOTIDE SEQUENCE [LARGE SCALE GENOMIC DNA]</scope>
    <source>
        <strain evidence="1 2">LHW50502</strain>
    </source>
</reference>
<dbReference type="AlphaFoldDB" id="A0A3S3A4A9"/>
<dbReference type="Proteomes" id="UP000284333">
    <property type="component" value="Unassembled WGS sequence"/>
</dbReference>
<name>A0A3S3A4A9_9NOCA</name>
<gene>
    <name evidence="1" type="ORF">EF834_15190</name>
</gene>
<dbReference type="EMBL" id="RKLN01000005">
    <property type="protein sequence ID" value="RVW01733.1"/>
    <property type="molecule type" value="Genomic_DNA"/>
</dbReference>
<keyword evidence="2" id="KW-1185">Reference proteome</keyword>
<protein>
    <submittedName>
        <fullName evidence="1">Uncharacterized protein</fullName>
    </submittedName>
</protein>
<comment type="caution">
    <text evidence="1">The sequence shown here is derived from an EMBL/GenBank/DDBJ whole genome shotgun (WGS) entry which is preliminary data.</text>
</comment>
<proteinExistence type="predicted"/>
<organism evidence="1 2">
    <name type="scientific">Rhodococcus spongiicola</name>
    <dbReference type="NCBI Taxonomy" id="2487352"/>
    <lineage>
        <taxon>Bacteria</taxon>
        <taxon>Bacillati</taxon>
        <taxon>Actinomycetota</taxon>
        <taxon>Actinomycetes</taxon>
        <taxon>Mycobacteriales</taxon>
        <taxon>Nocardiaceae</taxon>
        <taxon>Rhodococcus</taxon>
    </lineage>
</organism>
<evidence type="ECO:0000313" key="1">
    <source>
        <dbReference type="EMBL" id="RVW01733.1"/>
    </source>
</evidence>
<sequence length="101" mass="10453">MSGGRARSPPDALDWDGRAARLRPCVAAGIPPVELAGFMEDAKVTTTPSVYAHLFADDHCAATASLGATAGSSMRPAANRSKRCDGGCGPILADSYLPRHN</sequence>